<protein>
    <recommendedName>
        <fullName evidence="9">Beta-xylanase</fullName>
        <ecNumber evidence="9">3.2.1.8</ecNumber>
    </recommendedName>
</protein>
<reference evidence="11" key="2">
    <citation type="journal article" date="2022" name="Microbiol. Resour. Announc.">
        <title>Metagenome Sequencing to Explore Phylogenomics of Terrestrial Cyanobacteria.</title>
        <authorList>
            <person name="Ward R.D."/>
            <person name="Stajich J.E."/>
            <person name="Johansen J.R."/>
            <person name="Huntemann M."/>
            <person name="Clum A."/>
            <person name="Foster B."/>
            <person name="Foster B."/>
            <person name="Roux S."/>
            <person name="Palaniappan K."/>
            <person name="Varghese N."/>
            <person name="Mukherjee S."/>
            <person name="Reddy T.B.K."/>
            <person name="Daum C."/>
            <person name="Copeland A."/>
            <person name="Chen I.A."/>
            <person name="Ivanova N.N."/>
            <person name="Kyrpides N.C."/>
            <person name="Shapiro N."/>
            <person name="Eloe-Fadrosh E.A."/>
            <person name="Pietrasiak N."/>
        </authorList>
    </citation>
    <scope>NUCLEOTIDE SEQUENCE</scope>
    <source>
        <strain evidence="11">GSE-TBD4-15B</strain>
    </source>
</reference>
<dbReference type="InterPro" id="IPR001000">
    <property type="entry name" value="GH10_dom"/>
</dbReference>
<dbReference type="Pfam" id="PF00331">
    <property type="entry name" value="Glyco_hydro_10"/>
    <property type="match status" value="1"/>
</dbReference>
<dbReference type="PANTHER" id="PTHR31490:SF88">
    <property type="entry name" value="BETA-XYLANASE"/>
    <property type="match status" value="1"/>
</dbReference>
<evidence type="ECO:0000256" key="6">
    <source>
        <dbReference type="ARBA" id="ARBA00023277"/>
    </source>
</evidence>
<evidence type="ECO:0000256" key="9">
    <source>
        <dbReference type="RuleBase" id="RU361174"/>
    </source>
</evidence>
<keyword evidence="6 9" id="KW-0119">Carbohydrate metabolism</keyword>
<dbReference type="GO" id="GO:0031176">
    <property type="term" value="F:endo-1,4-beta-xylanase activity"/>
    <property type="evidence" value="ECO:0007669"/>
    <property type="project" value="UniProtKB-EC"/>
</dbReference>
<dbReference type="SUPFAM" id="SSF51445">
    <property type="entry name" value="(Trans)glycosidases"/>
    <property type="match status" value="1"/>
</dbReference>
<dbReference type="EC" id="3.2.1.8" evidence="9"/>
<evidence type="ECO:0000256" key="8">
    <source>
        <dbReference type="ARBA" id="ARBA00023326"/>
    </source>
</evidence>
<keyword evidence="4" id="KW-0732">Signal</keyword>
<keyword evidence="3" id="KW-0858">Xylan degradation</keyword>
<evidence type="ECO:0000256" key="4">
    <source>
        <dbReference type="ARBA" id="ARBA00022729"/>
    </source>
</evidence>
<dbReference type="Gene3D" id="3.20.20.80">
    <property type="entry name" value="Glycosidases"/>
    <property type="match status" value="1"/>
</dbReference>
<gene>
    <name evidence="11" type="ORF">KME07_20730</name>
</gene>
<dbReference type="PANTHER" id="PTHR31490">
    <property type="entry name" value="GLYCOSYL HYDROLASE"/>
    <property type="match status" value="1"/>
</dbReference>
<evidence type="ECO:0000256" key="2">
    <source>
        <dbReference type="ARBA" id="ARBA00007495"/>
    </source>
</evidence>
<dbReference type="SMART" id="SM00633">
    <property type="entry name" value="Glyco_10"/>
    <property type="match status" value="1"/>
</dbReference>
<reference evidence="11" key="1">
    <citation type="submission" date="2021-05" db="EMBL/GenBank/DDBJ databases">
        <authorList>
            <person name="Pietrasiak N."/>
            <person name="Ward R."/>
            <person name="Stajich J.E."/>
            <person name="Kurbessoian T."/>
        </authorList>
    </citation>
    <scope>NUCLEOTIDE SEQUENCE</scope>
    <source>
        <strain evidence="11">GSE-TBD4-15B</strain>
    </source>
</reference>
<dbReference type="InterPro" id="IPR044846">
    <property type="entry name" value="GH10"/>
</dbReference>
<sequence>MASQPRSFALSSLEPSLAERAAAKGLIYGAATQHHLLANDPEFAEAVLRECQMLVTENDLQWNQVHPDPERFDFAAADGLAEFAQMHQLLLRGHNLVWHNSLPDWFKTTATPQTARQILVNHIQTVVGRYAGRMHSWDVVNEALLPADGRADGLRQTPWLELIGTDYIELAFRTAAEADPAALLVYNDFELDYDRPQDQAKRMALLRLLERLKQRDVPIQAIGMQAHLWGGETRFNAAKLSSWLEQVASLGLKILVTELDVTDQPLPQDLAIRDQIVAGAYADYLAVLLEQPAVIAVLTWGLSDRYSWLAEFAPRSDSAAVRPLPLDQHLQRKLAWQAIAQAFDQAPVRTKQSATSGAATSP</sequence>
<accession>A0A951PFZ1</accession>
<evidence type="ECO:0000256" key="3">
    <source>
        <dbReference type="ARBA" id="ARBA00022651"/>
    </source>
</evidence>
<evidence type="ECO:0000259" key="10">
    <source>
        <dbReference type="PROSITE" id="PS51760"/>
    </source>
</evidence>
<dbReference type="AlphaFoldDB" id="A0A951PFZ1"/>
<proteinExistence type="inferred from homology"/>
<dbReference type="InterPro" id="IPR017853">
    <property type="entry name" value="GH"/>
</dbReference>
<dbReference type="GO" id="GO:0045493">
    <property type="term" value="P:xylan catabolic process"/>
    <property type="evidence" value="ECO:0007669"/>
    <property type="project" value="UniProtKB-KW"/>
</dbReference>
<dbReference type="EMBL" id="JAHHHV010000081">
    <property type="protein sequence ID" value="MBW4467859.1"/>
    <property type="molecule type" value="Genomic_DNA"/>
</dbReference>
<dbReference type="Proteomes" id="UP000707356">
    <property type="component" value="Unassembled WGS sequence"/>
</dbReference>
<evidence type="ECO:0000256" key="1">
    <source>
        <dbReference type="ARBA" id="ARBA00000681"/>
    </source>
</evidence>
<organism evidence="11 12">
    <name type="scientific">Pegethrix bostrychoides GSE-TBD4-15B</name>
    <dbReference type="NCBI Taxonomy" id="2839662"/>
    <lineage>
        <taxon>Bacteria</taxon>
        <taxon>Bacillati</taxon>
        <taxon>Cyanobacteriota</taxon>
        <taxon>Cyanophyceae</taxon>
        <taxon>Oculatellales</taxon>
        <taxon>Oculatellaceae</taxon>
        <taxon>Pegethrix</taxon>
    </lineage>
</organism>
<name>A0A951PFZ1_9CYAN</name>
<dbReference type="PRINTS" id="PR00134">
    <property type="entry name" value="GLHYDRLASE10"/>
</dbReference>
<comment type="caution">
    <text evidence="11">The sequence shown here is derived from an EMBL/GenBank/DDBJ whole genome shotgun (WGS) entry which is preliminary data.</text>
</comment>
<feature type="domain" description="GH10" evidence="10">
    <location>
        <begin position="11"/>
        <end position="342"/>
    </location>
</feature>
<evidence type="ECO:0000256" key="7">
    <source>
        <dbReference type="ARBA" id="ARBA00023295"/>
    </source>
</evidence>
<evidence type="ECO:0000313" key="12">
    <source>
        <dbReference type="Proteomes" id="UP000707356"/>
    </source>
</evidence>
<keyword evidence="5 9" id="KW-0378">Hydrolase</keyword>
<evidence type="ECO:0000256" key="5">
    <source>
        <dbReference type="ARBA" id="ARBA00022801"/>
    </source>
</evidence>
<keyword evidence="8 9" id="KW-0624">Polysaccharide degradation</keyword>
<comment type="similarity">
    <text evidence="2 9">Belongs to the glycosyl hydrolase 10 (cellulase F) family.</text>
</comment>
<comment type="catalytic activity">
    <reaction evidence="1 9">
        <text>Endohydrolysis of (1-&gt;4)-beta-D-xylosidic linkages in xylans.</text>
        <dbReference type="EC" id="3.2.1.8"/>
    </reaction>
</comment>
<evidence type="ECO:0000313" key="11">
    <source>
        <dbReference type="EMBL" id="MBW4467859.1"/>
    </source>
</evidence>
<dbReference type="PROSITE" id="PS51760">
    <property type="entry name" value="GH10_2"/>
    <property type="match status" value="1"/>
</dbReference>
<keyword evidence="7 9" id="KW-0326">Glycosidase</keyword>